<reference evidence="3 4" key="1">
    <citation type="journal article" date="2013" name="Proc. Natl. Acad. Sci. U.S.A.">
        <title>Fine-scale variation in meiotic recombination in Mimulus inferred from population shotgun sequencing.</title>
        <authorList>
            <person name="Hellsten U."/>
            <person name="Wright K.M."/>
            <person name="Jenkins J."/>
            <person name="Shu S."/>
            <person name="Yuan Y."/>
            <person name="Wessler S.R."/>
            <person name="Schmutz J."/>
            <person name="Willis J.H."/>
            <person name="Rokhsar D.S."/>
        </authorList>
    </citation>
    <scope>NUCLEOTIDE SEQUENCE [LARGE SCALE GENOMIC DNA]</scope>
    <source>
        <strain evidence="4">cv. DUN x IM62</strain>
    </source>
</reference>
<evidence type="ECO:0000256" key="1">
    <source>
        <dbReference type="ARBA" id="ARBA00022737"/>
    </source>
</evidence>
<keyword evidence="4" id="KW-1185">Reference proteome</keyword>
<dbReference type="InterPro" id="IPR004146">
    <property type="entry name" value="DC1"/>
</dbReference>
<dbReference type="Pfam" id="PF03107">
    <property type="entry name" value="C1_2"/>
    <property type="match status" value="2"/>
</dbReference>
<dbReference type="SUPFAM" id="SSF57889">
    <property type="entry name" value="Cysteine-rich domain"/>
    <property type="match status" value="2"/>
</dbReference>
<feature type="non-terminal residue" evidence="3">
    <location>
        <position position="1"/>
    </location>
</feature>
<dbReference type="PANTHER" id="PTHR46288">
    <property type="entry name" value="PHORBOL-ESTER/DAG-TYPE DOMAIN-CONTAINING PROTEIN"/>
    <property type="match status" value="1"/>
</dbReference>
<proteinExistence type="predicted"/>
<sequence>NSLPEKITHSFDKTHALTLLSKPAYDEGRFRCDACQERGKGFSYHCQPCSIDLHISCAMLPSSLAHDSHVHPLFLVFKSPYPNNKFSCDICLKPGSRQWLYVCKSCGFNAHLKCAAGDIFPPVQTLSQSIEPTKPEEAATWGPPPPMINNTGFSAGVPIQNMIINNRVNATMAQGLMRLIPNGVNIVSGGGEEDYQELLFGDGNGIGFLGGLLGG</sequence>
<evidence type="ECO:0000313" key="3">
    <source>
        <dbReference type="EMBL" id="EYU27123.1"/>
    </source>
</evidence>
<name>A0A022QIP5_ERYGU</name>
<evidence type="ECO:0000313" key="4">
    <source>
        <dbReference type="Proteomes" id="UP000030748"/>
    </source>
</evidence>
<keyword evidence="1" id="KW-0677">Repeat</keyword>
<accession>A0A022QIP5</accession>
<dbReference type="STRING" id="4155.A0A022QIP5"/>
<dbReference type="AlphaFoldDB" id="A0A022QIP5"/>
<dbReference type="InterPro" id="IPR046349">
    <property type="entry name" value="C1-like_sf"/>
</dbReference>
<organism evidence="3 4">
    <name type="scientific">Erythranthe guttata</name>
    <name type="common">Yellow monkey flower</name>
    <name type="synonym">Mimulus guttatus</name>
    <dbReference type="NCBI Taxonomy" id="4155"/>
    <lineage>
        <taxon>Eukaryota</taxon>
        <taxon>Viridiplantae</taxon>
        <taxon>Streptophyta</taxon>
        <taxon>Embryophyta</taxon>
        <taxon>Tracheophyta</taxon>
        <taxon>Spermatophyta</taxon>
        <taxon>Magnoliopsida</taxon>
        <taxon>eudicotyledons</taxon>
        <taxon>Gunneridae</taxon>
        <taxon>Pentapetalae</taxon>
        <taxon>asterids</taxon>
        <taxon>lamiids</taxon>
        <taxon>Lamiales</taxon>
        <taxon>Phrymaceae</taxon>
        <taxon>Erythranthe</taxon>
    </lineage>
</organism>
<feature type="domain" description="DC1" evidence="2">
    <location>
        <begin position="68"/>
        <end position="115"/>
    </location>
</feature>
<dbReference type="PANTHER" id="PTHR46288:SF13">
    <property type="entry name" value="DC1 DOMAIN CONTAINING PROTEIN"/>
    <property type="match status" value="1"/>
</dbReference>
<gene>
    <name evidence="3" type="ORF">MIMGU_mgv1a020084mg</name>
</gene>
<feature type="domain" description="DC1" evidence="2">
    <location>
        <begin position="15"/>
        <end position="58"/>
    </location>
</feature>
<dbReference type="EMBL" id="KI631506">
    <property type="protein sequence ID" value="EYU27123.1"/>
    <property type="molecule type" value="Genomic_DNA"/>
</dbReference>
<dbReference type="CDD" id="cd00029">
    <property type="entry name" value="C1"/>
    <property type="match status" value="1"/>
</dbReference>
<evidence type="ECO:0000259" key="2">
    <source>
        <dbReference type="Pfam" id="PF03107"/>
    </source>
</evidence>
<dbReference type="eggNOG" id="ENOG502S0HB">
    <property type="taxonomic scope" value="Eukaryota"/>
</dbReference>
<dbReference type="Proteomes" id="UP000030748">
    <property type="component" value="Unassembled WGS sequence"/>
</dbReference>
<protein>
    <recommendedName>
        <fullName evidence="2">DC1 domain-containing protein</fullName>
    </recommendedName>
</protein>